<feature type="transmembrane region" description="Helical" evidence="9">
    <location>
        <begin position="1931"/>
        <end position="1961"/>
    </location>
</feature>
<feature type="transmembrane region" description="Helical" evidence="9">
    <location>
        <begin position="1449"/>
        <end position="1469"/>
    </location>
</feature>
<dbReference type="PROSITE" id="PS50096">
    <property type="entry name" value="IQ"/>
    <property type="match status" value="1"/>
</dbReference>
<feature type="region of interest" description="Disordered" evidence="8">
    <location>
        <begin position="193"/>
        <end position="255"/>
    </location>
</feature>
<dbReference type="EMBL" id="JAGDFL010000004">
    <property type="protein sequence ID" value="KAG7402043.1"/>
    <property type="molecule type" value="Genomic_DNA"/>
</dbReference>
<evidence type="ECO:0000256" key="9">
    <source>
        <dbReference type="SAM" id="Phobius"/>
    </source>
</evidence>
<evidence type="ECO:0000313" key="12">
    <source>
        <dbReference type="EMBL" id="KAG7402043.1"/>
    </source>
</evidence>
<proteinExistence type="inferred from homology"/>
<feature type="region of interest" description="Disordered" evidence="8">
    <location>
        <begin position="2159"/>
        <end position="2196"/>
    </location>
</feature>
<evidence type="ECO:0000313" key="13">
    <source>
        <dbReference type="Proteomes" id="UP000693981"/>
    </source>
</evidence>
<feature type="region of interest" description="Disordered" evidence="8">
    <location>
        <begin position="1129"/>
        <end position="1155"/>
    </location>
</feature>
<dbReference type="Pfam" id="PF13967">
    <property type="entry name" value="RSN1_TM"/>
    <property type="match status" value="1"/>
</dbReference>
<comment type="subcellular location">
    <subcellularLocation>
        <location evidence="1">Membrane</location>
        <topology evidence="1">Multi-pass membrane protein</topology>
    </subcellularLocation>
</comment>
<evidence type="ECO:0000256" key="4">
    <source>
        <dbReference type="ARBA" id="ARBA00022692"/>
    </source>
</evidence>
<evidence type="ECO:0000259" key="11">
    <source>
        <dbReference type="Pfam" id="PF13967"/>
    </source>
</evidence>
<keyword evidence="3" id="KW-0813">Transport</keyword>
<dbReference type="PANTHER" id="PTHR13018:SF5">
    <property type="entry name" value="RE44586P"/>
    <property type="match status" value="1"/>
</dbReference>
<feature type="compositionally biased region" description="Basic and acidic residues" evidence="8">
    <location>
        <begin position="209"/>
        <end position="221"/>
    </location>
</feature>
<keyword evidence="6 9" id="KW-0472">Membrane</keyword>
<dbReference type="GO" id="GO:0005886">
    <property type="term" value="C:plasma membrane"/>
    <property type="evidence" value="ECO:0007669"/>
    <property type="project" value="TreeGrafter"/>
</dbReference>
<feature type="compositionally biased region" description="Basic residues" evidence="8">
    <location>
        <begin position="2184"/>
        <end position="2196"/>
    </location>
</feature>
<feature type="compositionally biased region" description="Polar residues" evidence="8">
    <location>
        <begin position="873"/>
        <end position="884"/>
    </location>
</feature>
<organism evidence="12 13">
    <name type="scientific">Phytophthora boehmeriae</name>
    <dbReference type="NCBI Taxonomy" id="109152"/>
    <lineage>
        <taxon>Eukaryota</taxon>
        <taxon>Sar</taxon>
        <taxon>Stramenopiles</taxon>
        <taxon>Oomycota</taxon>
        <taxon>Peronosporomycetes</taxon>
        <taxon>Peronosporales</taxon>
        <taxon>Peronosporaceae</taxon>
        <taxon>Phytophthora</taxon>
    </lineage>
</organism>
<dbReference type="GO" id="GO:0005227">
    <property type="term" value="F:calcium-activated cation channel activity"/>
    <property type="evidence" value="ECO:0007669"/>
    <property type="project" value="InterPro"/>
</dbReference>
<feature type="transmembrane region" description="Helical" evidence="9">
    <location>
        <begin position="1745"/>
        <end position="1764"/>
    </location>
</feature>
<feature type="region of interest" description="Disordered" evidence="8">
    <location>
        <begin position="870"/>
        <end position="895"/>
    </location>
</feature>
<feature type="transmembrane region" description="Helical" evidence="9">
    <location>
        <begin position="1784"/>
        <end position="1810"/>
    </location>
</feature>
<comment type="caution">
    <text evidence="12">The sequence shown here is derived from an EMBL/GenBank/DDBJ whole genome shotgun (WGS) entry which is preliminary data.</text>
</comment>
<dbReference type="Pfam" id="PF02714">
    <property type="entry name" value="RSN1_7TM"/>
    <property type="match status" value="1"/>
</dbReference>
<sequence length="2196" mass="249189">MTEISMIPREFFVIETNEVVIPQQYPPSQYKSSLNAQGYWETVVFPALTPHTRQQVVYLRQTLDKMRAVIPQFDEINGSTHPETEPVDPANVERRRLLMEYTTQETQIYSFCFHELARQINIICKEQGELLHEIRERYDAVVSRLIDQVELLQRQTSQQQDQLDELVAKQNNALDENNCLVQRIKELEQQVKAGPSITEAQDSRRRRSMLKERGKRQKEMLDSGSDNDIGDEEAEWRRQRNTSSVARRHSDGKNDSAKELHLAASRLQFAFQKYQARKEQTRVTIRVEKQAAAMDIQRSYRGFRDRQVALHRRAIMRTIMRRREENAAVELLQANVRAYLLDRRRSAKLKASDANPDDSKLTQGICALPVLEETTSAAVVIASPSNNTASVDITKTEALDTKDAEEQPNAKQALKKLLSTFRELASVITRFRHGGSTHHEEEDVPAIKHDAIYVKNKSTAALLMHTSSANSTESLDEEDFELFQQTMQEAQALVGSLHVVLGTVPEDNTLHGDTELPVTASITEPDSDEISASTGLLESFDQHMHKDEDDYAAGELDTNKKLEDVDLDEYDTDSISIPFGERAAMALQNYVELHLDDSLWSSGTYHPASRQDMAEADARLAIALSSWDQRKRLVSLKQLISDIYDTIVGKIRELPPRRIADTIASRCHLSLSFSEWRQQRSQICSRAVGADQPRELVMPINVNIDELTREHFRCKWGLKQLTDAALASMHESINDFAGIDHDVKRFQEFLEKERSEEELVFCCMCRYLCANEVNSEDSPAPTLTHRRPVFHPVTMREIIDVSNALELAKLLFRVGDESFIVESDMPFTEVENAVYQQYLPTNGYHQFESIVSSFFIDADSQTASMAPMPEGQNWDNEVSPNNCRRPTESPRRVSSLARPTNFNQFHVKQYNSQAPRSPVVRHQRQRASQVYTFADNDQAGEPKWIYFEELLALLIKYRGEMNHFHLFSYWVQELFALAARSTTDAGSQIRVMREHELPPNEPKLLDDAAFVETLAPLSLGPTDRELKNIFHNSLRQRKLQLYMPLRVFTSVTLLLLRNGLLSVSSYAPLQNNRSLFSHDGDSRTSTRTRQRSRSIREQDEDREWRTLALKWRTQESAFEAAIEAIYYDPPPSSAPSDGDQIGQARDNESHDSTSRSAHALQLLQLRQELYDLFASRAAKIHVVNVPSGVTTVPLDGRVEQQVDCWVPPDAPPMFVELSLTDANGTELGSLVSPRTLVFMHATDAKQSQRQKHKFTLFGHDQGRFYLAYSLSGRNVDQYYRLSSDSSVVLVSAGRDQGWQGIWMQFLFNFILFLGGMAFFAWQRIHSVNLPFWKGHQERLFQRGNYDSLSPRAFATKYGELQGDTIKHRMKKFWSISAGGDYMSSACGIPAALIVHFYTDCGHLFAIFSLFSLAAMLPVNYWPGNARGKKGGGDTYQETTFSNVPLHSDWYWAHVVYCYVIAFGVLVLLLRQRDLASALRKRAKHIVGARSVFIQHGLPLDTTSQSLRTALSTVIPRGGSIHEVTILQDLTAVHELLQRRRELSEELSRILALDEAYENGTLSCNLLCCPGSVAVPNPLEHSPGAKAKRDSRSDSQVDTLYESLVDDSTVEAYDKTSARQIFALREELDFFPEDAFDEFAKRHCMGSAFIIFDSTATRNAFVRVVRGQTCIGRIVNTVEALSRRGFREKPLSGLMRPEPSSSESLDPMLQSLKLRSAPEPDDVIWQNLAYQPYTVRRAIVFCLRQLATIALLLLFSTPTAVLMFIKLDSSSDIYHDLDRKNTVLLTMIASYLPALLLIAVNWCLLAFLYHLSMSEPSISESYRVKGFLIKGFTYLVVSSVILPSIGVTAVYLALSRIEQSGGRSYIESFLYKVSGTFFISYVCQRAFLGAIVDITRCADLVAAQPWIHSRSVTDVEVQRALRPNAFSYGHDYALVLSIFLVVLLGTVITPVITPIGALYFYLKSTTTKYNMLYVLPYSPGRGHIASTAYWLTFVCLVIFEVVMSFVFLQVAGRKHFVAMIVLLGTTCAVYFSQLSGTEAIALVQQGFADLRGDSGPIEYKPIPTSESGDTEYKSITATPPTGFRRTLLGLSRRSIFGPKPTDLQQETALIASYADPYKAALSIFKLLGVNQFHQMTSTRTQLRYAFIRLRRWSQRPMPLPEPKKKKWWQRKEKGTADKERGIRGWWRRHHKDKHDSL</sequence>
<gene>
    <name evidence="12" type="primary">TMEM63C_1</name>
    <name evidence="12" type="ORF">PHYBOEH_007257</name>
</gene>
<dbReference type="Proteomes" id="UP000693981">
    <property type="component" value="Unassembled WGS sequence"/>
</dbReference>
<feature type="region of interest" description="Disordered" evidence="8">
    <location>
        <begin position="1073"/>
        <end position="1098"/>
    </location>
</feature>
<protein>
    <submittedName>
        <fullName evidence="12">Transmembrane protein 63C</fullName>
    </submittedName>
</protein>
<feature type="transmembrane region" description="Helical" evidence="9">
    <location>
        <begin position="2015"/>
        <end position="2031"/>
    </location>
</feature>
<keyword evidence="4 9" id="KW-0812">Transmembrane</keyword>
<evidence type="ECO:0000256" key="7">
    <source>
        <dbReference type="SAM" id="Coils"/>
    </source>
</evidence>
<dbReference type="InterPro" id="IPR003864">
    <property type="entry name" value="CSC1/OSCA1-like_7TM"/>
</dbReference>
<feature type="transmembrane region" description="Helical" evidence="9">
    <location>
        <begin position="1831"/>
        <end position="1853"/>
    </location>
</feature>
<reference evidence="12" key="1">
    <citation type="submission" date="2021-02" db="EMBL/GenBank/DDBJ databases">
        <authorList>
            <person name="Palmer J.M."/>
        </authorList>
    </citation>
    <scope>NUCLEOTIDE SEQUENCE</scope>
    <source>
        <strain evidence="12">SCRP23</strain>
    </source>
</reference>
<evidence type="ECO:0000256" key="8">
    <source>
        <dbReference type="SAM" id="MobiDB-lite"/>
    </source>
</evidence>
<comment type="similarity">
    <text evidence="2">Belongs to the CSC1 (TC 1.A.17) family.</text>
</comment>
<evidence type="ECO:0000259" key="10">
    <source>
        <dbReference type="Pfam" id="PF02714"/>
    </source>
</evidence>
<feature type="transmembrane region" description="Helical" evidence="9">
    <location>
        <begin position="1403"/>
        <end position="1421"/>
    </location>
</feature>
<feature type="coiled-coil region" evidence="7">
    <location>
        <begin position="135"/>
        <end position="190"/>
    </location>
</feature>
<dbReference type="PANTHER" id="PTHR13018">
    <property type="entry name" value="PROBABLE MEMBRANE PROTEIN DUF221-RELATED"/>
    <property type="match status" value="1"/>
</dbReference>
<keyword evidence="5 9" id="KW-1133">Transmembrane helix</keyword>
<feature type="transmembrane region" description="Helical" evidence="9">
    <location>
        <begin position="1987"/>
        <end position="2009"/>
    </location>
</feature>
<accession>A0A8T1XDE0</accession>
<evidence type="ECO:0000256" key="5">
    <source>
        <dbReference type="ARBA" id="ARBA00022989"/>
    </source>
</evidence>
<name>A0A8T1XDE0_9STRA</name>
<feature type="transmembrane region" description="Helical" evidence="9">
    <location>
        <begin position="1301"/>
        <end position="1321"/>
    </location>
</feature>
<keyword evidence="7" id="KW-0175">Coiled coil</keyword>
<feature type="compositionally biased region" description="Basic and acidic residues" evidence="8">
    <location>
        <begin position="2168"/>
        <end position="2181"/>
    </location>
</feature>
<dbReference type="OrthoDB" id="1689567at2759"/>
<feature type="domain" description="CSC1/OSCA1-like 7TM region" evidence="10">
    <location>
        <begin position="1745"/>
        <end position="2005"/>
    </location>
</feature>
<evidence type="ECO:0000256" key="6">
    <source>
        <dbReference type="ARBA" id="ARBA00023136"/>
    </source>
</evidence>
<evidence type="ECO:0000256" key="1">
    <source>
        <dbReference type="ARBA" id="ARBA00004141"/>
    </source>
</evidence>
<dbReference type="InterPro" id="IPR045122">
    <property type="entry name" value="Csc1-like"/>
</dbReference>
<evidence type="ECO:0000256" key="2">
    <source>
        <dbReference type="ARBA" id="ARBA00007779"/>
    </source>
</evidence>
<feature type="domain" description="CSC1/OSCA1-like N-terminal transmembrane" evidence="11">
    <location>
        <begin position="1301"/>
        <end position="1470"/>
    </location>
</feature>
<evidence type="ECO:0000256" key="3">
    <source>
        <dbReference type="ARBA" id="ARBA00022448"/>
    </source>
</evidence>
<keyword evidence="13" id="KW-1185">Reference proteome</keyword>
<dbReference type="InterPro" id="IPR032880">
    <property type="entry name" value="CSC1/OSCA1-like_N"/>
</dbReference>